<dbReference type="Proteomes" id="UP000183200">
    <property type="component" value="Unassembled WGS sequence"/>
</dbReference>
<accession>A0A1G9MKL6</accession>
<dbReference type="AlphaFoldDB" id="A0A1G9MKL6"/>
<proteinExistence type="predicted"/>
<dbReference type="RefSeq" id="WP_143010346.1">
    <property type="nucleotide sequence ID" value="NZ_FNGY01000002.1"/>
</dbReference>
<evidence type="ECO:0000313" key="3">
    <source>
        <dbReference type="Proteomes" id="UP000183200"/>
    </source>
</evidence>
<dbReference type="EMBL" id="FNGY01000002">
    <property type="protein sequence ID" value="SDL74806.1"/>
    <property type="molecule type" value="Genomic_DNA"/>
</dbReference>
<protein>
    <recommendedName>
        <fullName evidence="1">Protochlamydia outer membrane protein domain-containing protein</fullName>
    </recommendedName>
</protein>
<dbReference type="GO" id="GO:0004190">
    <property type="term" value="F:aspartic-type endopeptidase activity"/>
    <property type="evidence" value="ECO:0007669"/>
    <property type="project" value="InterPro"/>
</dbReference>
<dbReference type="SUPFAM" id="SSF69917">
    <property type="entry name" value="OMPT-like"/>
    <property type="match status" value="1"/>
</dbReference>
<gene>
    <name evidence="2" type="ORF">SAMN05421820_10244</name>
</gene>
<keyword evidence="3" id="KW-1185">Reference proteome</keyword>
<evidence type="ECO:0000259" key="1">
    <source>
        <dbReference type="Pfam" id="PF17251"/>
    </source>
</evidence>
<reference evidence="3" key="1">
    <citation type="submission" date="2016-10" db="EMBL/GenBank/DDBJ databases">
        <authorList>
            <person name="Varghese N."/>
            <person name="Submissions S."/>
        </authorList>
    </citation>
    <scope>NUCLEOTIDE SEQUENCE [LARGE SCALE GENOMIC DNA]</scope>
    <source>
        <strain evidence="3">DSM 19110</strain>
    </source>
</reference>
<name>A0A1G9MKL6_9SPHI</name>
<dbReference type="InterPro" id="IPR020080">
    <property type="entry name" value="OM_adhesin/peptidase_omptin"/>
</dbReference>
<evidence type="ECO:0000313" key="2">
    <source>
        <dbReference type="EMBL" id="SDL74806.1"/>
    </source>
</evidence>
<dbReference type="Gene3D" id="2.40.128.90">
    <property type="entry name" value="OMPT-like"/>
    <property type="match status" value="1"/>
</dbReference>
<dbReference type="OrthoDB" id="5566985at2"/>
<dbReference type="Pfam" id="PF17251">
    <property type="entry name" value="Pom"/>
    <property type="match status" value="1"/>
</dbReference>
<dbReference type="InterPro" id="IPR035163">
    <property type="entry name" value="Pom"/>
</dbReference>
<organism evidence="2 3">
    <name type="scientific">Pedobacter steynii</name>
    <dbReference type="NCBI Taxonomy" id="430522"/>
    <lineage>
        <taxon>Bacteria</taxon>
        <taxon>Pseudomonadati</taxon>
        <taxon>Bacteroidota</taxon>
        <taxon>Sphingobacteriia</taxon>
        <taxon>Sphingobacteriales</taxon>
        <taxon>Sphingobacteriaceae</taxon>
        <taxon>Pedobacter</taxon>
    </lineage>
</organism>
<sequence length="300" mass="34238">MKRYLIYVLLMFCCFSVYGQLAEEQRKRWTFAFYGDDSSENFQWSIAGNSNGQNPNVLSEVIWTKLKGAGMGLDVDLNIWSHIFFKGSYHKAFIRNGTATDHDYAADDRTQPTYSAFLKSNEGHTSRYSIALAYEIKFHELLAIMPYAGYAKNRQSFSLKNLEEKGDTKLNSRYQTNWSGTVVGLDLEVARLQRINLNAGLSYQQLHYTGLADWNLIDAFKHPLSFKHTAKGFESQVLLRLNFKINSMCAAYLRGEYRYAETGKGIDRLFLADGQERESRFNGAVRKVKGIGAGIIFSIR</sequence>
<feature type="domain" description="Protochlamydia outer membrane protein" evidence="1">
    <location>
        <begin position="40"/>
        <end position="283"/>
    </location>
</feature>
<dbReference type="InterPro" id="IPR053724">
    <property type="entry name" value="OMP_A26_sf"/>
</dbReference>